<sequence length="132" mass="14611">MFWWGLLAVAVASVASIWLKHRHRYAAADLLDCAKLWFGARGIDPATVAFNVYEDARLARNSEAVVVVGMGRRYDTEETIGFVAEVIPGRGVIEGALLHPATLAMQDKAMAERARLHHLKLMDGLLALQQRD</sequence>
<organism evidence="1 2">
    <name type="scientific">Corticibacter populi</name>
    <dbReference type="NCBI Taxonomy" id="1550736"/>
    <lineage>
        <taxon>Bacteria</taxon>
        <taxon>Pseudomonadati</taxon>
        <taxon>Pseudomonadota</taxon>
        <taxon>Betaproteobacteria</taxon>
        <taxon>Burkholderiales</taxon>
        <taxon>Comamonadaceae</taxon>
        <taxon>Corticibacter</taxon>
    </lineage>
</organism>
<evidence type="ECO:0000313" key="2">
    <source>
        <dbReference type="Proteomes" id="UP000278006"/>
    </source>
</evidence>
<protein>
    <submittedName>
        <fullName evidence="1">Uncharacterized protein</fullName>
    </submittedName>
</protein>
<accession>A0A3M6QUZ1</accession>
<name>A0A3M6QUZ1_9BURK</name>
<evidence type="ECO:0000313" key="1">
    <source>
        <dbReference type="EMBL" id="RMX06837.1"/>
    </source>
</evidence>
<keyword evidence="2" id="KW-1185">Reference proteome</keyword>
<proteinExistence type="predicted"/>
<dbReference type="RefSeq" id="WP_122228812.1">
    <property type="nucleotide sequence ID" value="NZ_RDQO01000002.1"/>
</dbReference>
<reference evidence="1 2" key="1">
    <citation type="submission" date="2018-10" db="EMBL/GenBank/DDBJ databases">
        <title>Draft genome of Cortibacter populi DSM10536.</title>
        <authorList>
            <person name="Bernier A.-M."/>
            <person name="Bernard K."/>
        </authorList>
    </citation>
    <scope>NUCLEOTIDE SEQUENCE [LARGE SCALE GENOMIC DNA]</scope>
    <source>
        <strain evidence="1 2">DSM 105136</strain>
    </source>
</reference>
<gene>
    <name evidence="1" type="ORF">D8I35_10115</name>
</gene>
<dbReference type="EMBL" id="RDQO01000002">
    <property type="protein sequence ID" value="RMX06837.1"/>
    <property type="molecule type" value="Genomic_DNA"/>
</dbReference>
<dbReference type="Proteomes" id="UP000278006">
    <property type="component" value="Unassembled WGS sequence"/>
</dbReference>
<comment type="caution">
    <text evidence="1">The sequence shown here is derived from an EMBL/GenBank/DDBJ whole genome shotgun (WGS) entry which is preliminary data.</text>
</comment>
<dbReference type="AlphaFoldDB" id="A0A3M6QUZ1"/>